<evidence type="ECO:0000256" key="6">
    <source>
        <dbReference type="SAM" id="Phobius"/>
    </source>
</evidence>
<dbReference type="AlphaFoldDB" id="A0A1A6BG84"/>
<dbReference type="Pfam" id="PF07690">
    <property type="entry name" value="MFS_1"/>
    <property type="match status" value="1"/>
</dbReference>
<feature type="transmembrane region" description="Helical" evidence="6">
    <location>
        <begin position="61"/>
        <end position="83"/>
    </location>
</feature>
<evidence type="ECO:0000256" key="1">
    <source>
        <dbReference type="ARBA" id="ARBA00004651"/>
    </source>
</evidence>
<organism evidence="8 9">
    <name type="scientific">Mycobacterium gordonae</name>
    <dbReference type="NCBI Taxonomy" id="1778"/>
    <lineage>
        <taxon>Bacteria</taxon>
        <taxon>Bacillati</taxon>
        <taxon>Actinomycetota</taxon>
        <taxon>Actinomycetes</taxon>
        <taxon>Mycobacteriales</taxon>
        <taxon>Mycobacteriaceae</taxon>
        <taxon>Mycobacterium</taxon>
    </lineage>
</organism>
<dbReference type="InterPro" id="IPR020846">
    <property type="entry name" value="MFS_dom"/>
</dbReference>
<dbReference type="Proteomes" id="UP000093757">
    <property type="component" value="Unassembled WGS sequence"/>
</dbReference>
<dbReference type="InterPro" id="IPR036259">
    <property type="entry name" value="MFS_trans_sf"/>
</dbReference>
<dbReference type="SUPFAM" id="SSF103473">
    <property type="entry name" value="MFS general substrate transporter"/>
    <property type="match status" value="1"/>
</dbReference>
<gene>
    <name evidence="8" type="ORF">A9W98_20955</name>
</gene>
<accession>A0A1A6BG84</accession>
<dbReference type="EMBL" id="MAEM01000302">
    <property type="protein sequence ID" value="OBS01281.1"/>
    <property type="molecule type" value="Genomic_DNA"/>
</dbReference>
<dbReference type="Gene3D" id="1.20.1250.20">
    <property type="entry name" value="MFS general substrate transporter like domains"/>
    <property type="match status" value="1"/>
</dbReference>
<keyword evidence="3 6" id="KW-1133">Transmembrane helix</keyword>
<evidence type="ECO:0000256" key="2">
    <source>
        <dbReference type="ARBA" id="ARBA00022692"/>
    </source>
</evidence>
<comment type="caution">
    <text evidence="8">The sequence shown here is derived from an EMBL/GenBank/DDBJ whole genome shotgun (WGS) entry which is preliminary data.</text>
</comment>
<dbReference type="PANTHER" id="PTHR23527:SF1">
    <property type="entry name" value="BLL3282 PROTEIN"/>
    <property type="match status" value="1"/>
</dbReference>
<feature type="transmembrane region" description="Helical" evidence="6">
    <location>
        <begin position="34"/>
        <end position="55"/>
    </location>
</feature>
<evidence type="ECO:0000313" key="9">
    <source>
        <dbReference type="Proteomes" id="UP000093757"/>
    </source>
</evidence>
<proteinExistence type="predicted"/>
<evidence type="ECO:0000259" key="7">
    <source>
        <dbReference type="PROSITE" id="PS50850"/>
    </source>
</evidence>
<dbReference type="InterPro" id="IPR052952">
    <property type="entry name" value="MFS-Transporter"/>
</dbReference>
<feature type="compositionally biased region" description="Basic and acidic residues" evidence="5">
    <location>
        <begin position="220"/>
        <end position="232"/>
    </location>
</feature>
<evidence type="ECO:0000313" key="8">
    <source>
        <dbReference type="EMBL" id="OBS01281.1"/>
    </source>
</evidence>
<keyword evidence="4 6" id="KW-0472">Membrane</keyword>
<keyword evidence="2 6" id="KW-0812">Transmembrane</keyword>
<dbReference type="GO" id="GO:0005886">
    <property type="term" value="C:plasma membrane"/>
    <property type="evidence" value="ECO:0007669"/>
    <property type="project" value="UniProtKB-SubCell"/>
</dbReference>
<dbReference type="PROSITE" id="PS50850">
    <property type="entry name" value="MFS"/>
    <property type="match status" value="1"/>
</dbReference>
<dbReference type="PANTHER" id="PTHR23527">
    <property type="entry name" value="BLL3282 PROTEIN"/>
    <property type="match status" value="1"/>
</dbReference>
<feature type="transmembrane region" description="Helical" evidence="6">
    <location>
        <begin position="95"/>
        <end position="113"/>
    </location>
</feature>
<name>A0A1A6BG84_MYCGO</name>
<feature type="domain" description="Major facilitator superfamily (MFS) profile" evidence="7">
    <location>
        <begin position="28"/>
        <end position="232"/>
    </location>
</feature>
<sequence>MTVRDSSRPELADITHYDGVSPYRGTSVLWRIHLSSALLMVPQTVVFTFMLVWLIEAHDWSVPAAGALVSLSQLLGAIGRIVVGRWSDRLGSRTAPIRRIAAAAALVLLSMAIMDQLRWPFAIGLMVAASVITVLDNGLAFTAIAEIAGRYWSGRAMATQNTTQTVAAAAGAPLFGEVIELAGYPLGFAICGVLPLLALPMVPMHTPLDQRVTPSSPSDSRSHRPDLDPQAA</sequence>
<evidence type="ECO:0000256" key="3">
    <source>
        <dbReference type="ARBA" id="ARBA00022989"/>
    </source>
</evidence>
<protein>
    <recommendedName>
        <fullName evidence="7">Major facilitator superfamily (MFS) profile domain-containing protein</fullName>
    </recommendedName>
</protein>
<comment type="subcellular location">
    <subcellularLocation>
        <location evidence="1">Cell membrane</location>
        <topology evidence="1">Multi-pass membrane protein</topology>
    </subcellularLocation>
</comment>
<feature type="region of interest" description="Disordered" evidence="5">
    <location>
        <begin position="209"/>
        <end position="232"/>
    </location>
</feature>
<evidence type="ECO:0000256" key="5">
    <source>
        <dbReference type="SAM" id="MobiDB-lite"/>
    </source>
</evidence>
<evidence type="ECO:0000256" key="4">
    <source>
        <dbReference type="ARBA" id="ARBA00023136"/>
    </source>
</evidence>
<feature type="transmembrane region" description="Helical" evidence="6">
    <location>
        <begin position="119"/>
        <end position="145"/>
    </location>
</feature>
<reference evidence="8 9" key="1">
    <citation type="submission" date="2016-06" db="EMBL/GenBank/DDBJ databases">
        <authorList>
            <person name="Kjaerup R.B."/>
            <person name="Dalgaard T.S."/>
            <person name="Juul-Madsen H.R."/>
        </authorList>
    </citation>
    <scope>NUCLEOTIDE SEQUENCE [LARGE SCALE GENOMIC DNA]</scope>
    <source>
        <strain evidence="8 9">1245752.6</strain>
    </source>
</reference>
<dbReference type="GO" id="GO:0022857">
    <property type="term" value="F:transmembrane transporter activity"/>
    <property type="evidence" value="ECO:0007669"/>
    <property type="project" value="InterPro"/>
</dbReference>
<dbReference type="InterPro" id="IPR011701">
    <property type="entry name" value="MFS"/>
</dbReference>